<dbReference type="SUPFAM" id="SSF55961">
    <property type="entry name" value="Bet v1-like"/>
    <property type="match status" value="1"/>
</dbReference>
<gene>
    <name evidence="1" type="ORF">LOD99_14840</name>
</gene>
<keyword evidence="2" id="KW-1185">Reference proteome</keyword>
<name>A0AAV7KE77_9METZ</name>
<sequence length="245" mass="28020">MAGKSGHIGFEPLPLPYPSTPAPPYSSVQNTYWDLCGGYTVILEDSWRFFCDQMYQDWTFKKQEKFLKIENRQSDKYRVKGLRMSGEFVSKNPTGFGYGSTMENLKHQLFGIESFKEMPSIDPKSVKLIEQPGINTNVLTYTEKYSWPMSSREYLTVEQIKKDPITGNFMIIGAPVTVASVPVKEKPIRAFQEYLFILENSKLNPNNVFGTFYVFFDICGDISPADQDSGIGEIVKMFLELPKYI</sequence>
<protein>
    <submittedName>
        <fullName evidence="1">Uncharacterized protein</fullName>
    </submittedName>
</protein>
<accession>A0AAV7KE77</accession>
<dbReference type="EMBL" id="JAKMXF010000066">
    <property type="protein sequence ID" value="KAI6659165.1"/>
    <property type="molecule type" value="Genomic_DNA"/>
</dbReference>
<proteinExistence type="predicted"/>
<comment type="caution">
    <text evidence="1">The sequence shown here is derived from an EMBL/GenBank/DDBJ whole genome shotgun (WGS) entry which is preliminary data.</text>
</comment>
<dbReference type="AlphaFoldDB" id="A0AAV7KE77"/>
<dbReference type="InterPro" id="IPR023393">
    <property type="entry name" value="START-like_dom_sf"/>
</dbReference>
<dbReference type="Proteomes" id="UP001165289">
    <property type="component" value="Unassembled WGS sequence"/>
</dbReference>
<evidence type="ECO:0000313" key="2">
    <source>
        <dbReference type="Proteomes" id="UP001165289"/>
    </source>
</evidence>
<evidence type="ECO:0000313" key="1">
    <source>
        <dbReference type="EMBL" id="KAI6659165.1"/>
    </source>
</evidence>
<dbReference type="Gene3D" id="3.30.530.20">
    <property type="match status" value="1"/>
</dbReference>
<reference evidence="1 2" key="1">
    <citation type="journal article" date="2023" name="BMC Biol.">
        <title>The compact genome of the sponge Oopsacas minuta (Hexactinellida) is lacking key metazoan core genes.</title>
        <authorList>
            <person name="Santini S."/>
            <person name="Schenkelaars Q."/>
            <person name="Jourda C."/>
            <person name="Duchesne M."/>
            <person name="Belahbib H."/>
            <person name="Rocher C."/>
            <person name="Selva M."/>
            <person name="Riesgo A."/>
            <person name="Vervoort M."/>
            <person name="Leys S.P."/>
            <person name="Kodjabachian L."/>
            <person name="Le Bivic A."/>
            <person name="Borchiellini C."/>
            <person name="Claverie J.M."/>
            <person name="Renard E."/>
        </authorList>
    </citation>
    <scope>NUCLEOTIDE SEQUENCE [LARGE SCALE GENOMIC DNA]</scope>
    <source>
        <strain evidence="1">SPO-2</strain>
    </source>
</reference>
<organism evidence="1 2">
    <name type="scientific">Oopsacas minuta</name>
    <dbReference type="NCBI Taxonomy" id="111878"/>
    <lineage>
        <taxon>Eukaryota</taxon>
        <taxon>Metazoa</taxon>
        <taxon>Porifera</taxon>
        <taxon>Hexactinellida</taxon>
        <taxon>Hexasterophora</taxon>
        <taxon>Lyssacinosida</taxon>
        <taxon>Leucopsacidae</taxon>
        <taxon>Oopsacas</taxon>
    </lineage>
</organism>